<evidence type="ECO:0000313" key="2">
    <source>
        <dbReference type="Proteomes" id="UP000253094"/>
    </source>
</evidence>
<dbReference type="SUPFAM" id="SSF159275">
    <property type="entry name" value="PA1994-like"/>
    <property type="match status" value="1"/>
</dbReference>
<protein>
    <recommendedName>
        <fullName evidence="3">Glycolipid-binding domain-containing protein</fullName>
    </recommendedName>
</protein>
<reference evidence="1 2" key="1">
    <citation type="submission" date="2018-06" db="EMBL/GenBank/DDBJ databases">
        <title>Sphaerisporangium craniellae sp. nov., isolated from a marine sponge in the South China Sea.</title>
        <authorList>
            <person name="Li L."/>
        </authorList>
    </citation>
    <scope>NUCLEOTIDE SEQUENCE [LARGE SCALE GENOMIC DNA]</scope>
    <source>
        <strain evidence="1 2">CCTCC AA 208026</strain>
    </source>
</reference>
<dbReference type="InterPro" id="IPR009467">
    <property type="entry name" value="Glycolipid-bd_prot_put"/>
</dbReference>
<proteinExistence type="predicted"/>
<gene>
    <name evidence="1" type="ORF">DQ384_17950</name>
</gene>
<accession>A0A367FI32</accession>
<comment type="caution">
    <text evidence="1">The sequence shown here is derived from an EMBL/GenBank/DDBJ whole genome shotgun (WGS) entry which is preliminary data.</text>
</comment>
<dbReference type="Pfam" id="PF06475">
    <property type="entry name" value="Glycolipid_bind"/>
    <property type="match status" value="1"/>
</dbReference>
<evidence type="ECO:0008006" key="3">
    <source>
        <dbReference type="Google" id="ProtNLM"/>
    </source>
</evidence>
<dbReference type="EMBL" id="QOIL01000009">
    <property type="protein sequence ID" value="RCG30038.1"/>
    <property type="molecule type" value="Genomic_DNA"/>
</dbReference>
<keyword evidence="2" id="KW-1185">Reference proteome</keyword>
<dbReference type="OrthoDB" id="7347529at2"/>
<dbReference type="Proteomes" id="UP000253094">
    <property type="component" value="Unassembled WGS sequence"/>
</dbReference>
<evidence type="ECO:0000313" key="1">
    <source>
        <dbReference type="EMBL" id="RCG30038.1"/>
    </source>
</evidence>
<organism evidence="1 2">
    <name type="scientific">Sphaerisporangium album</name>
    <dbReference type="NCBI Taxonomy" id="509200"/>
    <lineage>
        <taxon>Bacteria</taxon>
        <taxon>Bacillati</taxon>
        <taxon>Actinomycetota</taxon>
        <taxon>Actinomycetes</taxon>
        <taxon>Streptosporangiales</taxon>
        <taxon>Streptosporangiaceae</taxon>
        <taxon>Sphaerisporangium</taxon>
    </lineage>
</organism>
<dbReference type="RefSeq" id="WP_114029979.1">
    <property type="nucleotide sequence ID" value="NZ_QOIL01000009.1"/>
</dbReference>
<dbReference type="AlphaFoldDB" id="A0A367FI32"/>
<sequence>MPSIVWVKDEGAEYAHVDISDGRLTATGTAVGAVPVPYRLEYELVTGRQYVTEALSVRAQGAEWSRAIDLKRNAGGTWTCTVESIGALEGPAPGADPAVLAGALDCDLGLSPLTNTMPVLRHGMLAGGEPVDFVMAWVSVPHLAVSREPQRYTPLGGGVVRFTSEGFQADLTFGADGLISRYPGLAQQVTAP</sequence>
<name>A0A367FI32_9ACTN</name>